<dbReference type="Proteomes" id="UP001458880">
    <property type="component" value="Unassembled WGS sequence"/>
</dbReference>
<evidence type="ECO:0000256" key="1">
    <source>
        <dbReference type="SAM" id="MobiDB-lite"/>
    </source>
</evidence>
<gene>
    <name evidence="2" type="ORF">QE152_g13925</name>
</gene>
<proteinExistence type="predicted"/>
<protein>
    <submittedName>
        <fullName evidence="2">Uncharacterized protein</fullName>
    </submittedName>
</protein>
<sequence>MKREESLPPIESEDVQQICRLLLHRQSPVQRIEIEENDKETMDTRGPNRIFQSLKREDEEAAAKLS</sequence>
<reference evidence="2 3" key="1">
    <citation type="journal article" date="2024" name="BMC Genomics">
        <title>De novo assembly and annotation of Popillia japonica's genome with initial clues to its potential as an invasive pest.</title>
        <authorList>
            <person name="Cucini C."/>
            <person name="Boschi S."/>
            <person name="Funari R."/>
            <person name="Cardaioli E."/>
            <person name="Iannotti N."/>
            <person name="Marturano G."/>
            <person name="Paoli F."/>
            <person name="Bruttini M."/>
            <person name="Carapelli A."/>
            <person name="Frati F."/>
            <person name="Nardi F."/>
        </authorList>
    </citation>
    <scope>NUCLEOTIDE SEQUENCE [LARGE SCALE GENOMIC DNA]</scope>
    <source>
        <strain evidence="2">DMR45628</strain>
    </source>
</reference>
<dbReference type="AlphaFoldDB" id="A0AAW1LB61"/>
<keyword evidence="3" id="KW-1185">Reference proteome</keyword>
<evidence type="ECO:0000313" key="2">
    <source>
        <dbReference type="EMBL" id="KAK9731157.1"/>
    </source>
</evidence>
<evidence type="ECO:0000313" key="3">
    <source>
        <dbReference type="Proteomes" id="UP001458880"/>
    </source>
</evidence>
<name>A0AAW1LB61_POPJA</name>
<organism evidence="2 3">
    <name type="scientific">Popillia japonica</name>
    <name type="common">Japanese beetle</name>
    <dbReference type="NCBI Taxonomy" id="7064"/>
    <lineage>
        <taxon>Eukaryota</taxon>
        <taxon>Metazoa</taxon>
        <taxon>Ecdysozoa</taxon>
        <taxon>Arthropoda</taxon>
        <taxon>Hexapoda</taxon>
        <taxon>Insecta</taxon>
        <taxon>Pterygota</taxon>
        <taxon>Neoptera</taxon>
        <taxon>Endopterygota</taxon>
        <taxon>Coleoptera</taxon>
        <taxon>Polyphaga</taxon>
        <taxon>Scarabaeiformia</taxon>
        <taxon>Scarabaeidae</taxon>
        <taxon>Rutelinae</taxon>
        <taxon>Popillia</taxon>
    </lineage>
</organism>
<feature type="region of interest" description="Disordered" evidence="1">
    <location>
        <begin position="32"/>
        <end position="66"/>
    </location>
</feature>
<dbReference type="EMBL" id="JASPKY010000137">
    <property type="protein sequence ID" value="KAK9731157.1"/>
    <property type="molecule type" value="Genomic_DNA"/>
</dbReference>
<feature type="compositionally biased region" description="Basic and acidic residues" evidence="1">
    <location>
        <begin position="54"/>
        <end position="66"/>
    </location>
</feature>
<accession>A0AAW1LB61</accession>
<comment type="caution">
    <text evidence="2">The sequence shown here is derived from an EMBL/GenBank/DDBJ whole genome shotgun (WGS) entry which is preliminary data.</text>
</comment>